<feature type="non-terminal residue" evidence="9">
    <location>
        <position position="762"/>
    </location>
</feature>
<keyword evidence="6" id="KW-0325">Glycoprotein</keyword>
<dbReference type="CDD" id="cd19941">
    <property type="entry name" value="TIL"/>
    <property type="match status" value="2"/>
</dbReference>
<dbReference type="Pfam" id="PF08742">
    <property type="entry name" value="C8"/>
    <property type="match status" value="2"/>
</dbReference>
<dbReference type="SMART" id="SM00216">
    <property type="entry name" value="VWD"/>
    <property type="match status" value="1"/>
</dbReference>
<proteinExistence type="predicted"/>
<feature type="chain" id="PRO_5021343375" description="VWFD domain-containing protein" evidence="7">
    <location>
        <begin position="28"/>
        <end position="762"/>
    </location>
</feature>
<dbReference type="PANTHER" id="PTHR11339">
    <property type="entry name" value="EXTRACELLULAR MATRIX GLYCOPROTEIN RELATED"/>
    <property type="match status" value="1"/>
</dbReference>
<dbReference type="SMART" id="SM00832">
    <property type="entry name" value="C8"/>
    <property type="match status" value="2"/>
</dbReference>
<feature type="domain" description="VWFD" evidence="8">
    <location>
        <begin position="732"/>
        <end position="762"/>
    </location>
</feature>
<dbReference type="EMBL" id="SWLE01000004">
    <property type="protein sequence ID" value="TNN00902.1"/>
    <property type="molecule type" value="Genomic_DNA"/>
</dbReference>
<evidence type="ECO:0000256" key="4">
    <source>
        <dbReference type="ARBA" id="ARBA00022889"/>
    </source>
</evidence>
<evidence type="ECO:0000256" key="1">
    <source>
        <dbReference type="ARBA" id="ARBA00004498"/>
    </source>
</evidence>
<feature type="signal peptide" evidence="7">
    <location>
        <begin position="1"/>
        <end position="27"/>
    </location>
</feature>
<keyword evidence="4" id="KW-0130">Cell adhesion</keyword>
<accession>A0A4Z2C9L0</accession>
<dbReference type="InterPro" id="IPR014853">
    <property type="entry name" value="VWF/SSPO/ZAN-like_Cys-rich_dom"/>
</dbReference>
<dbReference type="Pfam" id="PF00094">
    <property type="entry name" value="VWD"/>
    <property type="match status" value="2"/>
</dbReference>
<keyword evidence="3" id="KW-0272">Extracellular matrix</keyword>
<dbReference type="SUPFAM" id="SSF57567">
    <property type="entry name" value="Serine protease inhibitors"/>
    <property type="match status" value="3"/>
</dbReference>
<reference evidence="9 10" key="1">
    <citation type="submission" date="2019-04" db="EMBL/GenBank/DDBJ databases">
        <title>The sequence and de novo assembly of Takifugu bimaculatus genome using PacBio and Hi-C technologies.</title>
        <authorList>
            <person name="Xu P."/>
            <person name="Liu B."/>
            <person name="Zhou Z."/>
        </authorList>
    </citation>
    <scope>NUCLEOTIDE SEQUENCE [LARGE SCALE GENOMIC DNA]</scope>
    <source>
        <strain evidence="9">TB-2018</strain>
        <tissue evidence="9">Muscle</tissue>
    </source>
</reference>
<keyword evidence="2" id="KW-0964">Secreted</keyword>
<gene>
    <name evidence="9" type="ORF">fugu_012148</name>
</gene>
<evidence type="ECO:0000256" key="3">
    <source>
        <dbReference type="ARBA" id="ARBA00022530"/>
    </source>
</evidence>
<evidence type="ECO:0000259" key="8">
    <source>
        <dbReference type="PROSITE" id="PS51233"/>
    </source>
</evidence>
<dbReference type="GO" id="GO:0005615">
    <property type="term" value="C:extracellular space"/>
    <property type="evidence" value="ECO:0007669"/>
    <property type="project" value="TreeGrafter"/>
</dbReference>
<dbReference type="InterPro" id="IPR001846">
    <property type="entry name" value="VWF_type-D"/>
</dbReference>
<dbReference type="Proteomes" id="UP000516260">
    <property type="component" value="Chromosome 12"/>
</dbReference>
<keyword evidence="10" id="KW-1185">Reference proteome</keyword>
<dbReference type="AlphaFoldDB" id="A0A4Z2C9L0"/>
<keyword evidence="5" id="KW-1015">Disulfide bond</keyword>
<dbReference type="GO" id="GO:0031589">
    <property type="term" value="P:cell-substrate adhesion"/>
    <property type="evidence" value="ECO:0007669"/>
    <property type="project" value="TreeGrafter"/>
</dbReference>
<dbReference type="FunFam" id="2.10.25.10:FF:000674">
    <property type="entry name" value="Mucin-2"/>
    <property type="match status" value="1"/>
</dbReference>
<dbReference type="Gene3D" id="2.10.25.10">
    <property type="entry name" value="Laminin"/>
    <property type="match status" value="2"/>
</dbReference>
<dbReference type="GO" id="GO:0031012">
    <property type="term" value="C:extracellular matrix"/>
    <property type="evidence" value="ECO:0007669"/>
    <property type="project" value="TreeGrafter"/>
</dbReference>
<dbReference type="GO" id="GO:0007596">
    <property type="term" value="P:blood coagulation"/>
    <property type="evidence" value="ECO:0007669"/>
    <property type="project" value="TreeGrafter"/>
</dbReference>
<dbReference type="InterPro" id="IPR050780">
    <property type="entry name" value="Mucin_vWF_Thrombospondin_sf"/>
</dbReference>
<protein>
    <recommendedName>
        <fullName evidence="8">VWFD domain-containing protein</fullName>
    </recommendedName>
</protein>
<dbReference type="PROSITE" id="PS51233">
    <property type="entry name" value="VWFD"/>
    <property type="match status" value="2"/>
</dbReference>
<sequence length="762" mass="83509">MEVCIKKWLQEFLLLLHLTALVADASGRCSLFGRHHIHTFDGVLYEFPGDCSYLLAGDCKHRTFTLLGDFVDGKRTGVTLFLGDAFELHLSVDGQLSQGDKRLSLPHASHGVFVGTELGFYKLSSEEFGFTVTIDNAANIALTLTKHHTNHTCGLCGNFNTDSADEYIAQEALRLRSAPFFAASHPNLVLSINLPSYLLSYVILRGTPHFATDPKILSGCRKLQTSSVFLRCAHLVSPEAFVLLCEQEVCYCDQTDGEDCYCPFLLEFARTCHAHGVPLHGWQEESQCFPKCPTGMQYSECTKSCSTTCHSLNIQEVCKEDCMDGCRCPVGKVLDGTRCVEVSQCSCVHMGRHFPPGSSISQDCNTCWDHNGQERPVVSVETTMVTKAFGQSWRINGDCDSGHKYENDPCAVNPKRVRFAEEACSVILSDEFSACHFLLNPGPFQRICRYDVCACVDSEECLCTALSAYAAACAARGVLLSWRSHSLCEMKCTGGQVYEACGSVCQRTCRSLSGLEPGCKGEKACEEGCFCPAGKYLSDSGECVTADLCTCLHDGQLYQPNDVYADHNSICQCEKGAMHCSSPETSASLSDLFYDDDFTPSRVRRSAQCAPPLIRSNCDVGENGLECARTCQNLDLPCVSLSCIPGCLCPPGTVGGMLFCTGVLKNTAASSKIKHADRLISGPYRKDCIAPEQCPCYHNNRPYTSGQSIAVDCNTCVCENRKWRCTEKVCDGVCRTVGESHYISFDGLKYSFPGLCQYVLVQ</sequence>
<name>A0A4Z2C9L0_9TELE</name>
<dbReference type="PANTHER" id="PTHR11339:SF361">
    <property type="entry name" value="VON WILLEBRAND FACTOR"/>
    <property type="match status" value="1"/>
</dbReference>
<comment type="subcellular location">
    <subcellularLocation>
        <location evidence="1">Secreted</location>
        <location evidence="1">Extracellular space</location>
        <location evidence="1">Extracellular matrix</location>
    </subcellularLocation>
</comment>
<dbReference type="FunFam" id="2.10.25.10:FF:000055">
    <property type="entry name" value="alpha-tectorin isoform X1"/>
    <property type="match status" value="1"/>
</dbReference>
<evidence type="ECO:0000256" key="5">
    <source>
        <dbReference type="ARBA" id="ARBA00023157"/>
    </source>
</evidence>
<evidence type="ECO:0000256" key="7">
    <source>
        <dbReference type="SAM" id="SignalP"/>
    </source>
</evidence>
<evidence type="ECO:0000313" key="9">
    <source>
        <dbReference type="EMBL" id="TNN00902.1"/>
    </source>
</evidence>
<evidence type="ECO:0000313" key="10">
    <source>
        <dbReference type="Proteomes" id="UP000516260"/>
    </source>
</evidence>
<organism evidence="9 10">
    <name type="scientific">Takifugu bimaculatus</name>
    <dbReference type="NCBI Taxonomy" id="433685"/>
    <lineage>
        <taxon>Eukaryota</taxon>
        <taxon>Metazoa</taxon>
        <taxon>Chordata</taxon>
        <taxon>Craniata</taxon>
        <taxon>Vertebrata</taxon>
        <taxon>Euteleostomi</taxon>
        <taxon>Actinopterygii</taxon>
        <taxon>Neopterygii</taxon>
        <taxon>Teleostei</taxon>
        <taxon>Neoteleostei</taxon>
        <taxon>Acanthomorphata</taxon>
        <taxon>Eupercaria</taxon>
        <taxon>Tetraodontiformes</taxon>
        <taxon>Tetradontoidea</taxon>
        <taxon>Tetraodontidae</taxon>
        <taxon>Takifugu</taxon>
    </lineage>
</organism>
<dbReference type="InterPro" id="IPR036084">
    <property type="entry name" value="Ser_inhib-like_sf"/>
</dbReference>
<evidence type="ECO:0000256" key="2">
    <source>
        <dbReference type="ARBA" id="ARBA00022525"/>
    </source>
</evidence>
<dbReference type="SUPFAM" id="SSF57603">
    <property type="entry name" value="FnI-like domain"/>
    <property type="match status" value="1"/>
</dbReference>
<feature type="domain" description="VWFD" evidence="8">
    <location>
        <begin position="27"/>
        <end position="195"/>
    </location>
</feature>
<comment type="caution">
    <text evidence="9">The sequence shown here is derived from an EMBL/GenBank/DDBJ whole genome shotgun (WGS) entry which is preliminary data.</text>
</comment>
<keyword evidence="7" id="KW-0732">Signal</keyword>
<evidence type="ECO:0000256" key="6">
    <source>
        <dbReference type="ARBA" id="ARBA00023180"/>
    </source>
</evidence>
<dbReference type="Pfam" id="PF01826">
    <property type="entry name" value="TIL"/>
    <property type="match status" value="2"/>
</dbReference>
<dbReference type="InterPro" id="IPR002919">
    <property type="entry name" value="TIL_dom"/>
</dbReference>